<protein>
    <recommendedName>
        <fullName evidence="1">N-acetyltransferase domain-containing protein</fullName>
    </recommendedName>
</protein>
<feature type="domain" description="N-acetyltransferase" evidence="1">
    <location>
        <begin position="1"/>
        <end position="161"/>
    </location>
</feature>
<dbReference type="InterPro" id="IPR000182">
    <property type="entry name" value="GNAT_dom"/>
</dbReference>
<dbReference type="EMBL" id="FUFA01000005">
    <property type="protein sequence ID" value="SPM37342.1"/>
    <property type="molecule type" value="Genomic_DNA"/>
</dbReference>
<dbReference type="SUPFAM" id="SSF55729">
    <property type="entry name" value="Acyl-CoA N-acyltransferases (Nat)"/>
    <property type="match status" value="1"/>
</dbReference>
<organism evidence="2 3">
    <name type="scientific">Mycobacterium rhizamassiliense</name>
    <dbReference type="NCBI Taxonomy" id="1841860"/>
    <lineage>
        <taxon>Bacteria</taxon>
        <taxon>Bacillati</taxon>
        <taxon>Actinomycetota</taxon>
        <taxon>Actinomycetes</taxon>
        <taxon>Mycobacteriales</taxon>
        <taxon>Mycobacteriaceae</taxon>
        <taxon>Mycobacterium</taxon>
    </lineage>
</organism>
<sequence>MRSEVSEDLIEEIYREILEPSFGPNELDTLGTFLAGLADDEAWGLCALDGDRPVGCIMGYPFPHARVLLIGYVSVRPGLRGGGIGDALMDAAQQRWYAKPGVALVLAEIEDPRRHPAVDGIDPARRAMFYARRGAQVVVGPYFQPRLEGAGKTRVYDLFLTVIAGTNDAIDAQNSVPAQMIVDFMLDYFQDSGEGDDWPAADDEEGTRLLSWYRGRESVPLQPIGNYAQIEIPRISD</sequence>
<dbReference type="InterPro" id="IPR016181">
    <property type="entry name" value="Acyl_CoA_acyltransferase"/>
</dbReference>
<dbReference type="Pfam" id="PF00583">
    <property type="entry name" value="Acetyltransf_1"/>
    <property type="match status" value="1"/>
</dbReference>
<reference evidence="2 3" key="1">
    <citation type="submission" date="2017-01" db="EMBL/GenBank/DDBJ databases">
        <authorList>
            <consortium name="Urmite Genomes"/>
        </authorList>
    </citation>
    <scope>NUCLEOTIDE SEQUENCE [LARGE SCALE GENOMIC DNA]</scope>
    <source>
        <strain evidence="2 3">AB57</strain>
    </source>
</reference>
<dbReference type="STRING" id="1841860.GCA_900157375_05188"/>
<dbReference type="Proteomes" id="UP000240988">
    <property type="component" value="Unassembled WGS sequence"/>
</dbReference>
<accession>A0A2U3P0Q0</accession>
<proteinExistence type="predicted"/>
<dbReference type="AlphaFoldDB" id="A0A2U3P0Q0"/>
<dbReference type="CDD" id="cd04301">
    <property type="entry name" value="NAT_SF"/>
    <property type="match status" value="1"/>
</dbReference>
<dbReference type="PROSITE" id="PS51186">
    <property type="entry name" value="GNAT"/>
    <property type="match status" value="1"/>
</dbReference>
<evidence type="ECO:0000313" key="2">
    <source>
        <dbReference type="EMBL" id="SPM37342.1"/>
    </source>
</evidence>
<name>A0A2U3P0Q0_9MYCO</name>
<dbReference type="GO" id="GO:0016747">
    <property type="term" value="F:acyltransferase activity, transferring groups other than amino-acyl groups"/>
    <property type="evidence" value="ECO:0007669"/>
    <property type="project" value="InterPro"/>
</dbReference>
<dbReference type="Gene3D" id="3.40.630.30">
    <property type="match status" value="1"/>
</dbReference>
<evidence type="ECO:0000313" key="3">
    <source>
        <dbReference type="Proteomes" id="UP000240988"/>
    </source>
</evidence>
<evidence type="ECO:0000259" key="1">
    <source>
        <dbReference type="PROSITE" id="PS51186"/>
    </source>
</evidence>
<keyword evidence="3" id="KW-1185">Reference proteome</keyword>
<gene>
    <name evidence="2" type="ORF">MRAB57_5185</name>
</gene>